<proteinExistence type="inferred from homology"/>
<dbReference type="Proteomes" id="UP000251835">
    <property type="component" value="Unassembled WGS sequence"/>
</dbReference>
<dbReference type="RefSeq" id="WP_116495331.1">
    <property type="nucleotide sequence ID" value="NZ_QENZ01000003.1"/>
</dbReference>
<evidence type="ECO:0000313" key="3">
    <source>
        <dbReference type="Proteomes" id="UP000251835"/>
    </source>
</evidence>
<comment type="similarity">
    <text evidence="1">Belongs to the Rv0495c family.</text>
</comment>
<accession>A0A7L4UPN7</accession>
<reference evidence="2 3" key="1">
    <citation type="submission" date="2018-05" db="EMBL/GenBank/DDBJ databases">
        <title>Genomic Encyclopedia of Type Strains, Phase IV (KMG-IV): sequencing the most valuable type-strain genomes for metagenomic binning, comparative biology and taxonomic classification.</title>
        <authorList>
            <person name="Goeker M."/>
        </authorList>
    </citation>
    <scope>NUCLEOTIDE SEQUENCE [LARGE SCALE GENOMIC DNA]</scope>
    <source>
        <strain evidence="2 3">DSM 28579</strain>
    </source>
</reference>
<dbReference type="Pfam" id="PF11307">
    <property type="entry name" value="DUF3109"/>
    <property type="match status" value="1"/>
</dbReference>
<name>A0A7L4UPN7_BALHA</name>
<dbReference type="AlphaFoldDB" id="A0A7L4UPN7"/>
<evidence type="ECO:0000313" key="2">
    <source>
        <dbReference type="EMBL" id="PVX51755.1"/>
    </source>
</evidence>
<comment type="caution">
    <text evidence="2">The sequence shown here is derived from an EMBL/GenBank/DDBJ whole genome shotgun (WGS) entry which is preliminary data.</text>
</comment>
<dbReference type="EMBL" id="QENZ01000003">
    <property type="protein sequence ID" value="PVX51755.1"/>
    <property type="molecule type" value="Genomic_DNA"/>
</dbReference>
<gene>
    <name evidence="2" type="ORF">C7377_0040</name>
</gene>
<sequence length="199" mass="22652">MIEIKNVIVSLDIIEKKFLCDISKCHGVCCEEGDSGAPLESEEEDILKEIYPKVKPFLREEGIKAIEEQGVAVVDFEGDLVTPLRANKECAFTVYEEGVALCGIERAYEAGAVDFKKPISCALYPIRAKKYSQFEGLNYDIQPMCNVARILGTKRGLPIYKFLKLPLIRKYGEDWYEELDKVATEYLKLEKQDPIQMKK</sequence>
<keyword evidence="3" id="KW-1185">Reference proteome</keyword>
<protein>
    <submittedName>
        <fullName evidence="2">Uncharacterized protein DUF3109</fullName>
    </submittedName>
</protein>
<evidence type="ECO:0000256" key="1">
    <source>
        <dbReference type="ARBA" id="ARBA00093770"/>
    </source>
</evidence>
<dbReference type="InterPro" id="IPR021458">
    <property type="entry name" value="Rv0495c"/>
</dbReference>
<dbReference type="OrthoDB" id="597501at2"/>
<organism evidence="2 3">
    <name type="scientific">Balneicella halophila</name>
    <dbReference type="NCBI Taxonomy" id="1537566"/>
    <lineage>
        <taxon>Bacteria</taxon>
        <taxon>Pseudomonadati</taxon>
        <taxon>Bacteroidota</taxon>
        <taxon>Bacteroidia</taxon>
        <taxon>Bacteroidales</taxon>
        <taxon>Balneicellaceae</taxon>
        <taxon>Balneicella</taxon>
    </lineage>
</organism>